<proteinExistence type="predicted"/>
<evidence type="ECO:0000259" key="1">
    <source>
        <dbReference type="Pfam" id="PF05598"/>
    </source>
</evidence>
<name>R4KD26_CLOPA</name>
<dbReference type="AlphaFoldDB" id="R4KD26"/>
<dbReference type="Proteomes" id="UP000013523">
    <property type="component" value="Chromosome"/>
</dbReference>
<dbReference type="STRING" id="86416.Clopa_3668"/>
<dbReference type="OrthoDB" id="1706305at2"/>
<dbReference type="Pfam" id="PF05598">
    <property type="entry name" value="DUF772"/>
    <property type="match status" value="1"/>
</dbReference>
<sequence length="480" mass="55526">MIKLKNQIHFCDIYEEVVDCFEEDKPKFIKLFEEHINLEILIPHSFFNAYHSSTGHPRYYSLSSMLTALILQKILGLSETKTFLNILNLSSELRTLCRFFKVPHESQFSRFKNDFINHFHNFFNHLVHITEPICQQLNSTLSKIIIADTTGIEAYVKENNPKFFESLLRVGKSMKKKIDSNVIPHKYAYSKMPKETYANSEIKLSYINGHFCYALKATTLVNGLGIIRHIDFNDTQIMDFQNNNTAEDAKDHYDSKTLIPIMKRFLNQHKDFKYNYFLGDSAYDCDDNYKYLIKDCSIAPIICLNPRNSSNLPQPSGFTSDGTPLCPKDPELPMKFDGITREKGRSMRVKWLCPKSKKIKVNGKTKYNLTCTNPCTPSPCGRIYHPTINKDYRLNCPIPRDSEEWNNLYKIRTVTERTNNTLKNPLGLSTLKINKSDSLKAELFIAGITQLISLIISFKIDSKNNVFSIKSLIAEFKFFK</sequence>
<protein>
    <submittedName>
        <fullName evidence="2">Transposase family protein</fullName>
    </submittedName>
</protein>
<dbReference type="PATRIC" id="fig|86416.3.peg.3667"/>
<evidence type="ECO:0000313" key="3">
    <source>
        <dbReference type="Proteomes" id="UP000013523"/>
    </source>
</evidence>
<dbReference type="InterPro" id="IPR008490">
    <property type="entry name" value="Transposase_InsH_N"/>
</dbReference>
<dbReference type="HOGENOM" id="CLU_046629_0_0_9"/>
<gene>
    <name evidence="2" type="ORF">Clopa_3668</name>
</gene>
<dbReference type="EMBL" id="CP003261">
    <property type="protein sequence ID" value="AGK98449.1"/>
    <property type="molecule type" value="Genomic_DNA"/>
</dbReference>
<dbReference type="KEGG" id="cpas:Clopa_3668"/>
<accession>R4KD26</accession>
<feature type="domain" description="Transposase InsH N-terminal" evidence="1">
    <location>
        <begin position="23"/>
        <end position="113"/>
    </location>
</feature>
<keyword evidence="3" id="KW-1185">Reference proteome</keyword>
<organism evidence="2 3">
    <name type="scientific">Clostridium pasteurianum BC1</name>
    <dbReference type="NCBI Taxonomy" id="86416"/>
    <lineage>
        <taxon>Bacteria</taxon>
        <taxon>Bacillati</taxon>
        <taxon>Bacillota</taxon>
        <taxon>Clostridia</taxon>
        <taxon>Eubacteriales</taxon>
        <taxon>Clostridiaceae</taxon>
        <taxon>Clostridium</taxon>
    </lineage>
</organism>
<dbReference type="RefSeq" id="WP_015616732.1">
    <property type="nucleotide sequence ID" value="NC_021182.1"/>
</dbReference>
<dbReference type="eggNOG" id="COG3039">
    <property type="taxonomic scope" value="Bacteria"/>
</dbReference>
<evidence type="ECO:0000313" key="2">
    <source>
        <dbReference type="EMBL" id="AGK98449.1"/>
    </source>
</evidence>
<reference evidence="2 3" key="1">
    <citation type="submission" date="2012-01" db="EMBL/GenBank/DDBJ databases">
        <title>Complete sequence of chromosome of Clostridium pasteurianum BC1.</title>
        <authorList>
            <consortium name="US DOE Joint Genome Institute"/>
            <person name="Lucas S."/>
            <person name="Han J."/>
            <person name="Lapidus A."/>
            <person name="Cheng J.-F."/>
            <person name="Goodwin L."/>
            <person name="Pitluck S."/>
            <person name="Peters L."/>
            <person name="Mikhailova N."/>
            <person name="Teshima H."/>
            <person name="Detter J.C."/>
            <person name="Han C."/>
            <person name="Tapia R."/>
            <person name="Land M."/>
            <person name="Hauser L."/>
            <person name="Kyrpides N."/>
            <person name="Ivanova N."/>
            <person name="Pagani I."/>
            <person name="Dunn J."/>
            <person name="Taghavi S."/>
            <person name="Francis A."/>
            <person name="van der Lelie D."/>
            <person name="Woyke T."/>
        </authorList>
    </citation>
    <scope>NUCLEOTIDE SEQUENCE [LARGE SCALE GENOMIC DNA]</scope>
    <source>
        <strain evidence="2 3">BC1</strain>
    </source>
</reference>